<feature type="compositionally biased region" description="Low complexity" evidence="1">
    <location>
        <begin position="730"/>
        <end position="749"/>
    </location>
</feature>
<organism evidence="2 3">
    <name type="scientific">Modicella reniformis</name>
    <dbReference type="NCBI Taxonomy" id="1440133"/>
    <lineage>
        <taxon>Eukaryota</taxon>
        <taxon>Fungi</taxon>
        <taxon>Fungi incertae sedis</taxon>
        <taxon>Mucoromycota</taxon>
        <taxon>Mortierellomycotina</taxon>
        <taxon>Mortierellomycetes</taxon>
        <taxon>Mortierellales</taxon>
        <taxon>Mortierellaceae</taxon>
        <taxon>Modicella</taxon>
    </lineage>
</organism>
<dbReference type="EMBL" id="JAAAHW010006847">
    <property type="protein sequence ID" value="KAF9954193.1"/>
    <property type="molecule type" value="Genomic_DNA"/>
</dbReference>
<evidence type="ECO:0000313" key="3">
    <source>
        <dbReference type="Proteomes" id="UP000749646"/>
    </source>
</evidence>
<feature type="compositionally biased region" description="Basic and acidic residues" evidence="1">
    <location>
        <begin position="517"/>
        <end position="530"/>
    </location>
</feature>
<feature type="compositionally biased region" description="Polar residues" evidence="1">
    <location>
        <begin position="629"/>
        <end position="644"/>
    </location>
</feature>
<dbReference type="AlphaFoldDB" id="A0A9P6IYV5"/>
<accession>A0A9P6IYV5</accession>
<dbReference type="Proteomes" id="UP000749646">
    <property type="component" value="Unassembled WGS sequence"/>
</dbReference>
<sequence length="757" mass="79627">MDTSYFDARNARPDIRRLSDGNIAEISTGNASNTTMLTNEAGCGSKSGQMLLDPSSTLCESPSILPISNPPRIEHALELPGTDLSSLQAVRPRLMNHGRSKSVSNRVSFSPGLGASSIPTLSSSSSVQHLKASSHVRSQSSFGSTTPFLGEQTLGSPLARQIESGLRVYQDSMGSALEHRTGYVNEGHGGGNYFMNRDHEETVQGHQSIQMSPYEQTYHQGHASLQDAVQKYQNSVTDLRELRPTSTIVSSGAGSLYPSTTNVTGMDSVTGSQETLTLSRRGSEIKLSQSQSSYQQSVKGGLTWALRPHPHQQPSQGSSSAPKDAGFTPMAVQQVQVTIQGYGAEYEQNDHSRSRIHSRRPSRMLESQPEPEPYHGSDLTHSIMDHDDDDGSTMQRSLSIDSEFESFSYKNVTLLNDVNMEAMMNQGKNVGGTTTGSGSNVVQAMQGQDMNESLPGGISASNSTLGTVGYVASGSPGTLKCMIQSLGVGSSNSSRPISSADAANNVVPSQPPTSEATSKRERERENRREASSGYLFGLGSLARSRSRSRSRASSAATSSHGGASSTPPPLPIPAEGLAMYSGISSNPNSTSPMPSAPPSATVPSSSGHSIFGFGNGSFTKLPGSKSDSKAGSRNGSTTSLTLQSMGPGVISMLMRSNTAGSTGTLTPTKKSSNSSLGVTTPASVAASHHYHQQSLASDDEHGSRAVSRRNSAVGAGSGGEREKTSFTSSPLAMPANTTATPNNNASITPLLLERHDD</sequence>
<dbReference type="OrthoDB" id="10678353at2759"/>
<feature type="region of interest" description="Disordered" evidence="1">
    <location>
        <begin position="658"/>
        <end position="757"/>
    </location>
</feature>
<gene>
    <name evidence="2" type="ORF">BGZ65_004193</name>
</gene>
<feature type="region of interest" description="Disordered" evidence="1">
    <location>
        <begin position="305"/>
        <end position="326"/>
    </location>
</feature>
<feature type="compositionally biased region" description="Low complexity" evidence="1">
    <location>
        <begin position="551"/>
        <end position="565"/>
    </location>
</feature>
<feature type="compositionally biased region" description="Low complexity" evidence="1">
    <location>
        <begin position="312"/>
        <end position="322"/>
    </location>
</feature>
<protein>
    <submittedName>
        <fullName evidence="2">Uncharacterized protein</fullName>
    </submittedName>
</protein>
<evidence type="ECO:0000313" key="2">
    <source>
        <dbReference type="EMBL" id="KAF9954193.1"/>
    </source>
</evidence>
<feature type="compositionally biased region" description="Polar residues" evidence="1">
    <location>
        <begin position="487"/>
        <end position="497"/>
    </location>
</feature>
<feature type="compositionally biased region" description="Polar residues" evidence="1">
    <location>
        <begin position="506"/>
        <end position="516"/>
    </location>
</feature>
<comment type="caution">
    <text evidence="2">The sequence shown here is derived from an EMBL/GenBank/DDBJ whole genome shotgun (WGS) entry which is preliminary data.</text>
</comment>
<feature type="compositionally biased region" description="Low complexity" evidence="1">
    <location>
        <begin position="584"/>
        <end position="606"/>
    </location>
</feature>
<feature type="compositionally biased region" description="Polar residues" evidence="1">
    <location>
        <begin position="658"/>
        <end position="682"/>
    </location>
</feature>
<feature type="region of interest" description="Disordered" evidence="1">
    <location>
        <begin position="345"/>
        <end position="383"/>
    </location>
</feature>
<reference evidence="2" key="1">
    <citation type="journal article" date="2020" name="Fungal Divers.">
        <title>Resolving the Mortierellaceae phylogeny through synthesis of multi-gene phylogenetics and phylogenomics.</title>
        <authorList>
            <person name="Vandepol N."/>
            <person name="Liber J."/>
            <person name="Desiro A."/>
            <person name="Na H."/>
            <person name="Kennedy M."/>
            <person name="Barry K."/>
            <person name="Grigoriev I.V."/>
            <person name="Miller A.N."/>
            <person name="O'Donnell K."/>
            <person name="Stajich J.E."/>
            <person name="Bonito G."/>
        </authorList>
    </citation>
    <scope>NUCLEOTIDE SEQUENCE</scope>
    <source>
        <strain evidence="2">MES-2147</strain>
    </source>
</reference>
<keyword evidence="3" id="KW-1185">Reference proteome</keyword>
<name>A0A9P6IYV5_9FUNG</name>
<proteinExistence type="predicted"/>
<evidence type="ECO:0000256" key="1">
    <source>
        <dbReference type="SAM" id="MobiDB-lite"/>
    </source>
</evidence>
<feature type="region of interest" description="Disordered" evidence="1">
    <location>
        <begin position="487"/>
        <end position="645"/>
    </location>
</feature>